<protein>
    <submittedName>
        <fullName evidence="1">Uncharacterized protein</fullName>
    </submittedName>
</protein>
<proteinExistence type="predicted"/>
<keyword evidence="2" id="KW-1185">Reference proteome</keyword>
<evidence type="ECO:0000313" key="1">
    <source>
        <dbReference type="EMBL" id="KAJ8621157.1"/>
    </source>
</evidence>
<accession>A0ACC2KJF0</accession>
<name>A0ACC2KJF0_PERAE</name>
<evidence type="ECO:0000313" key="2">
    <source>
        <dbReference type="Proteomes" id="UP001234297"/>
    </source>
</evidence>
<organism evidence="1 2">
    <name type="scientific">Persea americana</name>
    <name type="common">Avocado</name>
    <dbReference type="NCBI Taxonomy" id="3435"/>
    <lineage>
        <taxon>Eukaryota</taxon>
        <taxon>Viridiplantae</taxon>
        <taxon>Streptophyta</taxon>
        <taxon>Embryophyta</taxon>
        <taxon>Tracheophyta</taxon>
        <taxon>Spermatophyta</taxon>
        <taxon>Magnoliopsida</taxon>
        <taxon>Magnoliidae</taxon>
        <taxon>Laurales</taxon>
        <taxon>Lauraceae</taxon>
        <taxon>Persea</taxon>
    </lineage>
</organism>
<sequence length="120" mass="13300">MGSEMRELENSVNAVDCSFKTGRWEQNNGDTWESWVGLAGMGPAHVGPFTVVIVGMELRYPAWVLERTTVMPSGCGLTVGRRGREGGARRSNEVTSVAAKGRGEDREKPHRWCFYRTAPL</sequence>
<dbReference type="EMBL" id="CM056817">
    <property type="protein sequence ID" value="KAJ8621157.1"/>
    <property type="molecule type" value="Genomic_DNA"/>
</dbReference>
<comment type="caution">
    <text evidence="1">The sequence shown here is derived from an EMBL/GenBank/DDBJ whole genome shotgun (WGS) entry which is preliminary data.</text>
</comment>
<gene>
    <name evidence="1" type="ORF">MRB53_029686</name>
</gene>
<reference evidence="1 2" key="1">
    <citation type="journal article" date="2022" name="Hortic Res">
        <title>A haplotype resolved chromosomal level avocado genome allows analysis of novel avocado genes.</title>
        <authorList>
            <person name="Nath O."/>
            <person name="Fletcher S.J."/>
            <person name="Hayward A."/>
            <person name="Shaw L.M."/>
            <person name="Masouleh A.K."/>
            <person name="Furtado A."/>
            <person name="Henry R.J."/>
            <person name="Mitter N."/>
        </authorList>
    </citation>
    <scope>NUCLEOTIDE SEQUENCE [LARGE SCALE GENOMIC DNA]</scope>
    <source>
        <strain evidence="2">cv. Hass</strain>
    </source>
</reference>
<dbReference type="Proteomes" id="UP001234297">
    <property type="component" value="Chromosome 9"/>
</dbReference>